<gene>
    <name evidence="5" type="ORF">MsAc7_16410</name>
</gene>
<feature type="domain" description="Immunoglobulin" evidence="4">
    <location>
        <begin position="3515"/>
        <end position="3593"/>
    </location>
</feature>
<feature type="domain" description="Immunoglobulin" evidence="4">
    <location>
        <begin position="2234"/>
        <end position="2312"/>
    </location>
</feature>
<feature type="domain" description="Immunoglobulin" evidence="4">
    <location>
        <begin position="1868"/>
        <end position="1946"/>
    </location>
</feature>
<evidence type="ECO:0000313" key="5">
    <source>
        <dbReference type="EMBL" id="WNY26069.1"/>
    </source>
</evidence>
<feature type="domain" description="Immunoglobulin" evidence="4">
    <location>
        <begin position="1502"/>
        <end position="1580"/>
    </location>
</feature>
<feature type="domain" description="Immunoglobulin" evidence="4">
    <location>
        <begin position="4887"/>
        <end position="4967"/>
    </location>
</feature>
<feature type="domain" description="Immunoglobulin" evidence="4">
    <location>
        <begin position="4247"/>
        <end position="4325"/>
    </location>
</feature>
<keyword evidence="3" id="KW-0812">Transmembrane</keyword>
<dbReference type="GO" id="GO:0098609">
    <property type="term" value="P:cell-cell adhesion"/>
    <property type="evidence" value="ECO:0007669"/>
    <property type="project" value="TreeGrafter"/>
</dbReference>
<feature type="domain" description="Immunoglobulin" evidence="4">
    <location>
        <begin position="2600"/>
        <end position="2678"/>
    </location>
</feature>
<feature type="domain" description="Immunoglobulin" evidence="4">
    <location>
        <begin position="1410"/>
        <end position="1490"/>
    </location>
</feature>
<feature type="domain" description="Immunoglobulin" evidence="4">
    <location>
        <begin position="2417"/>
        <end position="2495"/>
    </location>
</feature>
<feature type="domain" description="Immunoglobulin" evidence="4">
    <location>
        <begin position="3423"/>
        <end position="3503"/>
    </location>
</feature>
<feature type="domain" description="Immunoglobulin" evidence="4">
    <location>
        <begin position="6260"/>
        <end position="6338"/>
    </location>
</feature>
<feature type="domain" description="Immunoglobulin" evidence="4">
    <location>
        <begin position="5253"/>
        <end position="5333"/>
    </location>
</feature>
<evidence type="ECO:0000313" key="6">
    <source>
        <dbReference type="Proteomes" id="UP001303587"/>
    </source>
</evidence>
<feature type="domain" description="Immunoglobulin" evidence="4">
    <location>
        <begin position="5894"/>
        <end position="5972"/>
    </location>
</feature>
<feature type="domain" description="Immunoglobulin" evidence="4">
    <location>
        <begin position="1685"/>
        <end position="1763"/>
    </location>
</feature>
<feature type="domain" description="Immunoglobulin" evidence="4">
    <location>
        <begin position="952"/>
        <end position="1017"/>
    </location>
</feature>
<feature type="region of interest" description="Disordered" evidence="2">
    <location>
        <begin position="7346"/>
        <end position="7389"/>
    </location>
</feature>
<keyword evidence="3" id="KW-1133">Transmembrane helix</keyword>
<feature type="domain" description="Immunoglobulin" evidence="4">
    <location>
        <begin position="2691"/>
        <end position="2771"/>
    </location>
</feature>
<dbReference type="EMBL" id="CP131060">
    <property type="protein sequence ID" value="WNY26069.1"/>
    <property type="molecule type" value="Genomic_DNA"/>
</dbReference>
<feature type="domain" description="Immunoglobulin" evidence="4">
    <location>
        <begin position="6534"/>
        <end position="6614"/>
    </location>
</feature>
<feature type="domain" description="Immunoglobulin" evidence="4">
    <location>
        <begin position="1136"/>
        <end position="1214"/>
    </location>
</feature>
<feature type="domain" description="Immunoglobulin" evidence="4">
    <location>
        <begin position="2874"/>
        <end position="2954"/>
    </location>
</feature>
<feature type="domain" description="Immunoglobulin" evidence="4">
    <location>
        <begin position="6809"/>
        <end position="6887"/>
    </location>
</feature>
<evidence type="ECO:0000256" key="3">
    <source>
        <dbReference type="SAM" id="Phobius"/>
    </source>
</evidence>
<feature type="domain" description="Immunoglobulin" evidence="4">
    <location>
        <begin position="6443"/>
        <end position="6521"/>
    </location>
</feature>
<feature type="domain" description="Immunoglobulin" evidence="4">
    <location>
        <begin position="3789"/>
        <end position="3869"/>
    </location>
</feature>
<feature type="domain" description="Immunoglobulin" evidence="4">
    <location>
        <begin position="4613"/>
        <end position="4691"/>
    </location>
</feature>
<feature type="domain" description="Immunoglobulin" evidence="4">
    <location>
        <begin position="5070"/>
        <end position="5150"/>
    </location>
</feature>
<evidence type="ECO:0000256" key="1">
    <source>
        <dbReference type="ARBA" id="ARBA00023157"/>
    </source>
</evidence>
<sequence>MKNMNILSIFMVFLLFTGSIVTADVVAADSDPGLTATWYLVTYDGEGGESSRLLGTQSFSGPRGGTAEISAFDISDGFVFSENFNQSGFSWDDYKADDPKTGSSNGMLNVTYGLNSEVTFYITAKTGSDDLIVGGGAGDGWVASGSDDILIPGGDVWVAKWYKVTKKLNTSSNPASMVDEITLVETKPLTPVGTTVTVNSTDFTPNVAKINQDPTHQWTFAQSYVRPATAVGAEGAAGAANANMIVNTDGAPGGEICFYFTPPDWEYVLETPSEIASGNSSKVIVYTSRGWFEVMAKSGDGERPNNFDNSHITYVRLGADINQRDDRPNGTFWINRKKPSLTIDGARDPTNPGSSEEDWYKYVQYFIGGMYGALRTEVMHLNEQDGLGVFNNSNAPLTGFTWKNTYIIGANGYGVICSGYVNTNYVHTYENIFYVGPQIIWNANGTTNFKDVTIVIDDPRYKNNSQINYTDENGTLQTIKLNLTDNRSYGTSYWGEAAETVDATMSGKVRIYKSNFNGDTVNIGVFRIWKAGTIRVSDNADVKIYSYHHPDDIYSRQDPFVGQGSVKYNFIVGNNSNFTFLNDYLFTYSGEATNAVKFEVGENSTVNLTSKMVNGGLGTYVNFTDNLKMGKHSLMNIEVTNSNHTRSIVEFGGPITLDDRSKLTVKGNFTNTSTSTGMVKSNNTSISTGGEVYIINNGTGTAFYSNNLTVDKLAVFHVVGNGISSPSIPAANVLNLRIDRIENVLFYNNGTGPGLKIRSNAANNMNLTNMESIKYWNNTSTGTYNLSTKIIDGTPSYNWSQDLTPNIGFNVTAWINSSGVITGTNNLTVISYIPATGALPEITKEKLSLNESNNFKRIVSFEGLAGPYSVILHWNDPSNKVTEGLGYYDFPITRDINLTAEMPDNPYHVFSGWYLDNTTFQNAYNLNTLVTGPVELYGTWVSDGSVLITTHPTDKAVFEGQTATFNVVAINAGSYQWQKSTDGGMTFNDISEASSSSYTTDVTAMTDNQTKFRVVVSGVAVSSAATLTVISLTEAVSITTQPADKIVVEGQMTTFDVVATNAASYQWQKSTDGGVTFYNIPWASSSSYTTDITEMDDDQTEFRVVVTGVHGDTAISTNATLTVIAAGTGVSITQGPQDTTVAVGNTAEMYVIATNAASYQWQKNVSGVWTNVGTDSPILEFPNAQSSDTGFYRVVVTGTAGDTAISNEAELTVTNADGTTVLISTNPVDQTVAVGNTAEFNVIAANADTYQWQKYNTTTLLWDSVGTNSSVLTLPDAQDDDAGIYRVWITGTAGDTAISTNATLTVIAAGTGVSITQGPQDTTVAVGNTAEMYVIATNAASYQWQKNVSGVWTNVGTDSPILEFPNAQSSDTGFYRVVVTGTAGDTAISNEAELTVTNADGTTVLISTNPVDQTVAVGNTAEFNVIAANADTYQWQKYNTTTLLWDSVGTNSSVLTLPDAQDDDAGIYRVWITGTAGDTAISTNATLTVIAAGTGVSITQGPQDTTVAVGNTAEMYVIATNAASYQWQKNVSGVWTNVGTDSPILEFPNAQSSDTGFYRVVVTGTAGDTAISNEAELTVTNADGTTVLISTNPVDQTVAVGNTAEFNVIAANADTYQWQKYNTTTLLWDSVGTNSSVLTLPDAQDDDAGIYRVWITGTAGDTAISTNATLTVIAAGTGVSITQGPQDTTVAVGNTAEMYVIATNAASYQWQKNVSGVWTNVGTDSPILEFPNAQSSDTGFYRVVVTGTAGDTAISNEAELTVTNADGTTVLISTNPVDQTVAVGNTAEFNVIAANADTYQWQKYNTTTLLWDSVGTNSSVLTLPDAQDDDAGIYRVWITGTAGDTAISTNATLTVIAAGTGVSITQGPQDTTVAVGNTAEMYVIATNAASYQWQKNVSGVWTNVGTDSPILEFPNAQSSDTGFYRVVVTGTAGDTAISNEAELTVTNADGTTVLISTNPVDQTVAVGNTAEFNVIAANADTYQWQKYNTTTLLWDSVGTNSSVLTLPDAQDDDAGIYRVWITGTAGDTAISTNATLTVIAAGTGVSITQGPQDTTVAVGNTAEMYVIATNAASYQWQKNVSGVWTNVGTDSPILEFPNAQSSDTGFYRVVVTGTAGDTAISNEAELTVTNADGTTVLISTNPVDQTVAVGNTAEFNVIAANADTYQWQKYNTTTLLWDSVGTNSSVLTLPDAQDDDAGIYRVWITGTAGDTAISTNATLTVIAAGTGVSITQGPQDTTVAVGNTAEMYVIATNAASYQWQKNVSGVWTNVGTDSPILEFPNAQSSDTGFYRVVVTGTAGDTAISNEAELTVTNADGTTVLISTNPVDQTVAVGNTAEFNVIAANADTYQWQKYNTTTLLWDSVGTNSSVLTLPDAQDDDAGIYRVWITGTAGDTAISTNATLTVIAAGTGVSITQGPQDTTVAVGNTAEMYVIATNAASYQWQKNVSGVWTNVGTDSPILEFPNAQSSDTGFYRVVVTGTAGDTAISNEAELTVTNADGTTVLISTNPVDQTVAVGNTAEFNVIAANADTYQWQKYNTTTLLWDSVGTNSSVLTLPDAQDDDAGIYRVWITGTAGDTAISTNATLTVIAAGTGVSITQGPQDTTVAVGNTAEMYVIATNAASYQWQKNVSGVWTNVGTDSPILEFPNAQSSDTGFYRVVVTGTAGDTAISNEAELTVTNADGTTVLISTNPVDQTVAVGNTAEFNVIAANADTYQWQKYNTTTLLWDSVGTNSSVLTLPDAQDDDAGIYRVWITGTAGDTAISTNATLTVIAAGTGVSITQGPQDTTVAVGNTAEMYVIATNAASYQWQKNVSGVWTNVGTDSPILEFPNAQSSDTGFYRVVVTGTAGDTAISNEAELTVTNADGTTVLISTNPVDQTVAVGNTAEFNVIAANADTYQWQKYNTTTLLWDSVGTNSSVLTLPDAQDDDAGIYRVWITGTAGDTAISTNATLTVIAAGTGVSITQGPQDTTVAVGNTAEMYVIATNAASYQWQKNVSGVWTNVGTDSPILEFPNAQSSDTGFYRVVVTGTAGDTAISNEAELTVTNADGTTVLISTNPVDQTVAVGNTAEFNVIAANADTYQWQKYNTTTLLWDSVGTNSSVLTLPDAQDDDAGIYRVWITGTAGDTAISTNATLTVIAAGTGVSITQGPQDTTVAVGNTAEMYVIATNAASYQWQKNVSGVWTNVGTDSPILEFPNAQSSDTGFYRVVVTGTAGDTAISNEAELTVTNADGTTVLISTNPVDQTVAVGNTAEFNVIAANADTYQWQKYNTTTLLWDSVGTNSSVLTLPDAQDDDAGIYRVWITGTAGDTAISTNATLTVIAAGTGVSITQGPQDTTVAVGNTAEMYVIATNAASYQWQKNVSGVWTNVGTDSPILEFPNAQSSDTGFYRVVVTGTAGDTAISNEAELTVTNADGTTVLISTNPVDQTVAVGNTAEFNVIAANADTYQWQKYNTTTLLWDSVGTNSSVLTLPDAQDDDAGIYRVWITGTAGDTAISTNATLTVIAAGTGVSITQGPQDTTVAVGNTAEMYVIATNAASYQWQKNVSGVWTNVGTDSPILEFPNAQSSDTGFYRVVVTGTAGDTAISNEAELTVTNADGTTVLISTNPVDQTVAVGNTAEFNVIAANADTYQWQKYNTTTLLWDSVGTNSSVLTLPDAQDDDAGIYRVWITGTAGDTAISTNATLTVIAAGTGVSITQGPQDTTVAVGNTAEMYVIATNAASYQWQKNVSGVWTNVGTDSPILEFPNAQSSDTGFYRVVVTGTAGDTAISNEAELTVTNADGTTVLISTNPVDQTVAVGNTAEFNVIAANADTYQWQKYNTTTLLWDSVGTNSSVLTLPDAQDDDAGIYRVWITGTAGDTAISTNATLTVIAAGTGVSITQGPQDTTVAVGNTAEMYVIATNAASYQWQKNVSGVWTNVGTDSPILEFPNAQSSDTGFYRVVVTGTAGDTAISNEAELTVTNADGTTVLISTNPVDQTVAVGNTAEFNVIAANADTYQWQKYNTTTLLWDSVGTNSSVLTLPDAQDDDAGIYRVWITGTAGDTAISTNATLTVIAAGTGVSITQGPQDTTVAVGNTAEMYVIATNAASYQWQKNVSGVWTNVGTDSPILEFPNAQSSDTGFYRVVVTGTAGDTAISNEAELTVTNADGTTVLISTNPVDQTVAVGNTAEFNVIAANADTYQWQKYNTTTLLWDSVGTNSSVLTLPDAQDDDAGIYRVWITGTAGDTAISTNATLTVIAAGTGVSITQGPQDTTVAVGNTAEMYVIATNAASYQWQKNVSGVWTNVGTDSPILEFPNAQSSDTGFYRVVVTGTAGDTAISNEAELTVTNADGTTVLISTNPVDQTVAVGNTAEFNVIAANADTYQWQKYNTTTLLWDSVGTNSSVLTLPDAQDDDAGIYRVWITGTAGDTAISTNATLTVIAAGTGVSITQGPQDTTVAVGNTAEMYVIATNAASYQWQKNVSGVWTNVGTDSPILEFPNAQSSDTGFYRVVVTGTAGDTAISNEAELTVTNADGTTVLISTNPVDQTVAVGNTAEFNVIAANADTYQWQKYNTTTLLWDSVGTNSSVLTLPDAQDDDAGIYRVWITGTAGDTAISTNATLTVIAAGTGVSITQGPQDTTVAVGNTAEMYVIATNAASYQWQKNVSGVWTNVGTDSPILEFPNAQSSDTGFYRVVVTGTAGDTAISNEAELTVTNADGTTVLISTNPVDQTVAVGNTAEFNVIAANADTYQWQKYNTTTLLWDSVGTNSSVLTLPDAQDDDAGIYRVWITGTAGDTAISTNATLTVIAAGTGVSITQGPQDTTVAVGNTAEMYVIATNAASYQWQKNVSGVWTNVGTDSPILEFPNAQSSDTGFYRVVVTGTAGDTAISNEAELTVTNADGTTVLISTNPVDQTVAVGNTAEFNVIAANADTYQWQKYNTTTLLWDSVGTNSSVLTLPDAQDDDAGIYRVWITGTAGDTAISTNATLTVIAAGTGVSITQGPQDTTVAVGNTAEMYVIATNAASYQWQKNVSGVWTNVGTDSPILEFPNAQSSDTGFYRVVVTGTAGDTAISNEAELTVTNADGTTVLISTNPVDQTVAVGNTAEFNVIAANADTYQWQKYNTTTLLWDSVGTNSSVLTLPDAQDDDAGIYRVWITGTAGDTAISTNATLTVIAAGTGVSITQGPQDTTVAVGNTAEMYVIATNAASYQWQKNVSGVWTNVGTDSPILEFPNAQSSDTGFYRVVVTGTAGDTAISNEAELTVTNADGTTVLISTNPVDQTVAVGNTAEFNVIAANADTYQWQKYNTTTLLWDSVGTNSSVLTLPDAQDDDAGIYRVWITGTAGDTAISTNATLTVIAAGTGVSITQGPQDTTVAVGNTAEMYVIATNAASYQWQKNVSGVWTNVGTDSPILEFPNAQSSDTGFYRVVVTGTAGDTAISNEAELTVTNADGTTVLISTNPVDQTVAVGNTAEFNVIAANADTYQWQKYNTTTLLWDSVGTNSSVLTLPDAQDDDAGIYRVWITGTAGDTAISTNATLTVIAAGTGVSITQGPQDTTVAVGNTAEMYVIATNAASYQWQKNVSGVWTNVGTDSPILEFPNAQSSDTGFYRVVVTGTAGDTAISNEAELTVTNADGTTVLISTNPVDQTVAVGNTAEFNVIAANADTYQWQKYNTTTLLWDSVGTNSSVLTLPDAQDDDAGIYRVWITGTAGDTAISTNATLTVIAAGTGVSITQGPQDTTVAVGNTAEMYVIATNAASYQWQKNVSGVWTNVGTDSPILEFPNAQSSDTGFYRVVVTGTAGDTAISNEAELTVTNADGTTVLISTNPVDQTVAVGNTAEFNVIAANADTYQWQKYNTTTLLWDSVGTNSSVLTLPDAQDDDAGIYRVWITGTAGDTAISTNATLTVIAAGTGVSITQGPQDTTVAVGNTAEMYVIATNAASYQWQKNVSGVWTNVGTDSPILEFPNAQSSDTGFYRVVVTGTAGDTAISNEAELTVTNADGTTVLISTNPVDQTVAVGNTAEFNVIAANADTYQWQKYNTTTLLWDSVGTNSSVLTLPDAQDDDAGIYRVWITGTAGDTAISTNATLTVIAAGTGVSITQGPQDTTVAVGNTAEMYVIATNAASYQWQKNVSGVWTNVGTDSPILEFPNAQSSDTGFYRVVVTGTAGDTAISNEAELTVTNADGTTVLISTNPVDQTVAVGNTAEFNVIAANADTYQWQKYNTTTLLWDSVGTNSSVLTLPDAQDDDAGIYRVWITGTAGDTAISTNATLTVIAAGTGVSITQGPQDTTVAVGNTAEMYVIATNAASYQWQKNVSGVWTNVGTDSPILEFPNAQSSDTGFYRVVVTGTAGDTAISNEAELTVTNADGTTVLISTNPVDQTVAVGNTAEFNVIAANADTYQWQKYNTTTLLWDSVGTNSSVLTLPDAQDDDAGIYRVWITGTAGDTAISTNATLTVIAAGTGVSITQGPQDTTVAVGNTAEMYVIATNAASYQWQKNVSGVWTNVGTDSPILEFPNAQSSDTGFYRVVVTGTAGDTAISNEAELTVTNADGTTVLISTNPVDQTVAVGNTAEFNVIAANADTYQWQKYNTTTLLWDSVGTNSSVLTLPDAQDDDAGIYRVWITGTAGDTAISTNATLTVIAAGTGVSITQGPQDTTVAVGNTAEMYVIATNAASYQWQKNVSGVWTNVGTDSPILEFPNAQSSDTGFYRVVVTGTAGDTAISNEAELTVTNADGTTVLISTNPVDQTVAVGNTAEFNVIAANADTYQWQKYNTTTLLWDSVGTNSSVLTLPDAQDDDAGIYRVWITGTAGDTAISTNATLTVIAAGTGVSITQGPQDTTVAVGNTAEMYVIATNAASYQWQKNVSGVWTNVGTDSPILEFPNAQSSDTGFYRVVVTGTAGDTAISNEAELTVTNADGTTVLISTNPVDQTVAVGNTAEFNVIAANADTYQWQKYNTTTLLWDSVGTNSSVLTLPDAQDDDAGIYRVWITGTAGDTAISTNATLTVIAAGTGVSITQGPQDTTVAVGNTAEMYVIATNAASYQWQKNVSGVWTNVGTDSPILEFPNAQSSDTGFYRVVVTGTAGDTAISNEAELTVTNADGTTVLISTNPVDQTVAVGNTAEFNVIAANADTYQWQKYNTTTLLWDSVGTNSSVLTLPDAQDDDAGIYRVWITGTAGDTAISTNATLTVIAAGTGVSITQGPQDTTVAVGNTAEMYVIATNAASYQWQKNVSGVWTNVGTDSPILEFPNAQSSDTGFYRVVVTGTAGDTAISNEAELTVTNADGTTVLISTNPVDQTVAVGNTAEFNVIAANADTYQWQKYNTTTLLWDSVGTNSSVLTLPDAQDDDAGIYRVWITGTAGDTAISTNATLTVIPGETPSSGGTGGAKVIDREDDGGFGLEEEEGQPSDSGKNITLPEDAGRKIPKIPWIFLLLLLLILSFFFFIIWRRRKKEEEEEGKV</sequence>
<reference evidence="5 6" key="1">
    <citation type="submission" date="2023-07" db="EMBL/GenBank/DDBJ databases">
        <title>Closed genoem sequence of Methanosarcinaceae archaeon Ac7.</title>
        <authorList>
            <person name="Poehlein A."/>
            <person name="Protasov E."/>
            <person name="Platt K."/>
            <person name="Reeh H."/>
            <person name="Daniel R."/>
            <person name="Brune A."/>
        </authorList>
    </citation>
    <scope>NUCLEOTIDE SEQUENCE [LARGE SCALE GENOMIC DNA]</scope>
    <source>
        <strain evidence="5 6">Ac7</strain>
    </source>
</reference>
<feature type="domain" description="Immunoglobulin" evidence="4">
    <location>
        <begin position="6900"/>
        <end position="6980"/>
    </location>
</feature>
<feature type="domain" description="Immunoglobulin" evidence="4">
    <location>
        <begin position="6077"/>
        <end position="6155"/>
    </location>
</feature>
<feature type="domain" description="Immunoglobulin" evidence="4">
    <location>
        <begin position="2142"/>
        <end position="2222"/>
    </location>
</feature>
<feature type="domain" description="Immunoglobulin" evidence="4">
    <location>
        <begin position="4430"/>
        <end position="4508"/>
    </location>
</feature>
<feature type="domain" description="Immunoglobulin" evidence="4">
    <location>
        <begin position="2783"/>
        <end position="2861"/>
    </location>
</feature>
<proteinExistence type="predicted"/>
<evidence type="ECO:0000259" key="4">
    <source>
        <dbReference type="SMART" id="SM00409"/>
    </source>
</evidence>
<dbReference type="GeneID" id="89230736"/>
<feature type="domain" description="Immunoglobulin" evidence="4">
    <location>
        <begin position="6626"/>
        <end position="6704"/>
    </location>
</feature>
<keyword evidence="1" id="KW-1015">Disulfide bond</keyword>
<feature type="domain" description="Immunoglobulin" evidence="4">
    <location>
        <begin position="2966"/>
        <end position="3044"/>
    </location>
</feature>
<dbReference type="SMART" id="SM00409">
    <property type="entry name" value="IG"/>
    <property type="match status" value="70"/>
</dbReference>
<dbReference type="RefSeq" id="WP_338102403.1">
    <property type="nucleotide sequence ID" value="NZ_CP131060.1"/>
</dbReference>
<feature type="domain" description="Immunoglobulin" evidence="4">
    <location>
        <begin position="5528"/>
        <end position="5606"/>
    </location>
</feature>
<dbReference type="InterPro" id="IPR013783">
    <property type="entry name" value="Ig-like_fold"/>
</dbReference>
<feature type="domain" description="Immunoglobulin" evidence="4">
    <location>
        <begin position="4155"/>
        <end position="4235"/>
    </location>
</feature>
<feature type="domain" description="Immunoglobulin" evidence="4">
    <location>
        <begin position="3057"/>
        <end position="3137"/>
    </location>
</feature>
<feature type="domain" description="Immunoglobulin" evidence="4">
    <location>
        <begin position="6717"/>
        <end position="6797"/>
    </location>
</feature>
<feature type="domain" description="Immunoglobulin" evidence="4">
    <location>
        <begin position="4704"/>
        <end position="4784"/>
    </location>
</feature>
<feature type="domain" description="Immunoglobulin" evidence="4">
    <location>
        <begin position="4796"/>
        <end position="4874"/>
    </location>
</feature>
<feature type="domain" description="Immunoglobulin" evidence="4">
    <location>
        <begin position="2325"/>
        <end position="2405"/>
    </location>
</feature>
<keyword evidence="3" id="KW-0472">Membrane</keyword>
<feature type="domain" description="Immunoglobulin" evidence="4">
    <location>
        <begin position="1319"/>
        <end position="1397"/>
    </location>
</feature>
<dbReference type="InterPro" id="IPR036179">
    <property type="entry name" value="Ig-like_dom_sf"/>
</dbReference>
<feature type="domain" description="Immunoglobulin" evidence="4">
    <location>
        <begin position="4064"/>
        <end position="4142"/>
    </location>
</feature>
<feature type="transmembrane region" description="Helical" evidence="3">
    <location>
        <begin position="7399"/>
        <end position="7419"/>
    </location>
</feature>
<feature type="domain" description="Immunoglobulin" evidence="4">
    <location>
        <begin position="3332"/>
        <end position="3410"/>
    </location>
</feature>
<feature type="domain" description="Immunoglobulin" evidence="4">
    <location>
        <begin position="3240"/>
        <end position="3320"/>
    </location>
</feature>
<dbReference type="PANTHER" id="PTHR44170">
    <property type="entry name" value="PROTEIN SIDEKICK"/>
    <property type="match status" value="1"/>
</dbReference>
<accession>A0AA96V3W1</accession>
<feature type="domain" description="Immunoglobulin" evidence="4">
    <location>
        <begin position="5985"/>
        <end position="6065"/>
    </location>
</feature>
<feature type="domain" description="Immunoglobulin" evidence="4">
    <location>
        <begin position="5436"/>
        <end position="5516"/>
    </location>
</feature>
<feature type="domain" description="Immunoglobulin" evidence="4">
    <location>
        <begin position="5802"/>
        <end position="5882"/>
    </location>
</feature>
<keyword evidence="6" id="KW-1185">Reference proteome</keyword>
<feature type="domain" description="Immunoglobulin" evidence="4">
    <location>
        <begin position="7083"/>
        <end position="7163"/>
    </location>
</feature>
<feature type="domain" description="Immunoglobulin" evidence="4">
    <location>
        <begin position="5345"/>
        <end position="5423"/>
    </location>
</feature>
<dbReference type="Gene3D" id="2.60.40.10">
    <property type="entry name" value="Immunoglobulins"/>
    <property type="match status" value="68"/>
</dbReference>
<feature type="domain" description="Immunoglobulin" evidence="4">
    <location>
        <begin position="6168"/>
        <end position="6248"/>
    </location>
</feature>
<feature type="domain" description="Immunoglobulin" evidence="4">
    <location>
        <begin position="4338"/>
        <end position="4418"/>
    </location>
</feature>
<protein>
    <recommendedName>
        <fullName evidence="4">Immunoglobulin domain-containing protein</fullName>
    </recommendedName>
</protein>
<feature type="domain" description="Immunoglobulin" evidence="4">
    <location>
        <begin position="6992"/>
        <end position="7070"/>
    </location>
</feature>
<feature type="domain" description="Immunoglobulin" evidence="4">
    <location>
        <begin position="1593"/>
        <end position="1673"/>
    </location>
</feature>
<feature type="domain" description="Immunoglobulin" evidence="4">
    <location>
        <begin position="6351"/>
        <end position="6431"/>
    </location>
</feature>
<evidence type="ECO:0000256" key="2">
    <source>
        <dbReference type="SAM" id="MobiDB-lite"/>
    </source>
</evidence>
<feature type="domain" description="Immunoglobulin" evidence="4">
    <location>
        <begin position="5619"/>
        <end position="5699"/>
    </location>
</feature>
<feature type="domain" description="Immunoglobulin" evidence="4">
    <location>
        <begin position="7266"/>
        <end position="7346"/>
    </location>
</feature>
<feature type="domain" description="Immunoglobulin" evidence="4">
    <location>
        <begin position="2051"/>
        <end position="2129"/>
    </location>
</feature>
<feature type="domain" description="Immunoglobulin" evidence="4">
    <location>
        <begin position="5711"/>
        <end position="5789"/>
    </location>
</feature>
<feature type="domain" description="Immunoglobulin" evidence="4">
    <location>
        <begin position="1227"/>
        <end position="1307"/>
    </location>
</feature>
<dbReference type="InterPro" id="IPR003599">
    <property type="entry name" value="Ig_sub"/>
</dbReference>
<feature type="domain" description="Immunoglobulin" evidence="4">
    <location>
        <begin position="4521"/>
        <end position="4601"/>
    </location>
</feature>
<dbReference type="PANTHER" id="PTHR44170:SF54">
    <property type="entry name" value="FI24025P1"/>
    <property type="match status" value="1"/>
</dbReference>
<name>A0AA96V3W1_9EURY</name>
<feature type="domain" description="Immunoglobulin" evidence="4">
    <location>
        <begin position="7175"/>
        <end position="7253"/>
    </location>
</feature>
<dbReference type="SUPFAM" id="SSF48726">
    <property type="entry name" value="Immunoglobulin"/>
    <property type="match status" value="68"/>
</dbReference>
<feature type="domain" description="Immunoglobulin" evidence="4">
    <location>
        <begin position="3881"/>
        <end position="3959"/>
    </location>
</feature>
<feature type="domain" description="Immunoglobulin" evidence="4">
    <location>
        <begin position="3698"/>
        <end position="3776"/>
    </location>
</feature>
<feature type="domain" description="Immunoglobulin" evidence="4">
    <location>
        <begin position="1776"/>
        <end position="1856"/>
    </location>
</feature>
<feature type="domain" description="Immunoglobulin" evidence="4">
    <location>
        <begin position="1042"/>
        <end position="1124"/>
    </location>
</feature>
<feature type="domain" description="Immunoglobulin" evidence="4">
    <location>
        <begin position="2508"/>
        <end position="2588"/>
    </location>
</feature>
<feature type="domain" description="Immunoglobulin" evidence="4">
    <location>
        <begin position="5162"/>
        <end position="5240"/>
    </location>
</feature>
<feature type="compositionally biased region" description="Acidic residues" evidence="2">
    <location>
        <begin position="7364"/>
        <end position="7378"/>
    </location>
</feature>
<feature type="domain" description="Immunoglobulin" evidence="4">
    <location>
        <begin position="3606"/>
        <end position="3686"/>
    </location>
</feature>
<dbReference type="Proteomes" id="UP001303587">
    <property type="component" value="Chromosome"/>
</dbReference>
<feature type="domain" description="Immunoglobulin" evidence="4">
    <location>
        <begin position="3972"/>
        <end position="4052"/>
    </location>
</feature>
<organism evidence="5 6">
    <name type="scientific">Methanolapillus millepedarum</name>
    <dbReference type="NCBI Taxonomy" id="3028296"/>
    <lineage>
        <taxon>Archaea</taxon>
        <taxon>Methanobacteriati</taxon>
        <taxon>Methanobacteriota</taxon>
        <taxon>Stenosarchaea group</taxon>
        <taxon>Methanomicrobia</taxon>
        <taxon>Methanosarcinales</taxon>
        <taxon>Methanosarcinaceae</taxon>
        <taxon>Methanolapillus</taxon>
    </lineage>
</organism>
<feature type="domain" description="Immunoglobulin" evidence="4">
    <location>
        <begin position="4979"/>
        <end position="5057"/>
    </location>
</feature>
<feature type="domain" description="Immunoglobulin" evidence="4">
    <location>
        <begin position="3149"/>
        <end position="3227"/>
    </location>
</feature>
<feature type="domain" description="Immunoglobulin" evidence="4">
    <location>
        <begin position="1959"/>
        <end position="2039"/>
    </location>
</feature>